<keyword evidence="2" id="KW-0282">Flagellum</keyword>
<dbReference type="InterPro" id="IPR050625">
    <property type="entry name" value="ParA/MinD_ATPase"/>
</dbReference>
<protein>
    <submittedName>
        <fullName evidence="2">MinD-like ATPase involved in chromosome partitioning or flagellar assembly</fullName>
    </submittedName>
</protein>
<dbReference type="GO" id="GO:0009898">
    <property type="term" value="C:cytoplasmic side of plasma membrane"/>
    <property type="evidence" value="ECO:0007669"/>
    <property type="project" value="TreeGrafter"/>
</dbReference>
<keyword evidence="2" id="KW-0966">Cell projection</keyword>
<dbReference type="InterPro" id="IPR002586">
    <property type="entry name" value="CobQ/CobB/MinD/ParA_Nub-bd_dom"/>
</dbReference>
<dbReference type="Proteomes" id="UP000198891">
    <property type="component" value="Unassembled WGS sequence"/>
</dbReference>
<keyword evidence="3" id="KW-1185">Reference proteome</keyword>
<dbReference type="GO" id="GO:0051782">
    <property type="term" value="P:negative regulation of cell division"/>
    <property type="evidence" value="ECO:0007669"/>
    <property type="project" value="TreeGrafter"/>
</dbReference>
<dbReference type="EMBL" id="FNPZ01000010">
    <property type="protein sequence ID" value="SDZ56529.1"/>
    <property type="molecule type" value="Genomic_DNA"/>
</dbReference>
<dbReference type="GO" id="GO:0016887">
    <property type="term" value="F:ATP hydrolysis activity"/>
    <property type="evidence" value="ECO:0007669"/>
    <property type="project" value="TreeGrafter"/>
</dbReference>
<gene>
    <name evidence="2" type="ORF">SAMN05216554_0047</name>
</gene>
<dbReference type="OrthoDB" id="4640801at2"/>
<dbReference type="SUPFAM" id="SSF52540">
    <property type="entry name" value="P-loop containing nucleoside triphosphate hydrolases"/>
    <property type="match status" value="1"/>
</dbReference>
<dbReference type="Gene3D" id="3.40.50.300">
    <property type="entry name" value="P-loop containing nucleotide triphosphate hydrolases"/>
    <property type="match status" value="1"/>
</dbReference>
<evidence type="ECO:0000313" key="3">
    <source>
        <dbReference type="Proteomes" id="UP000198891"/>
    </source>
</evidence>
<dbReference type="PANTHER" id="PTHR43384">
    <property type="entry name" value="SEPTUM SITE-DETERMINING PROTEIN MIND HOMOLOG, CHLOROPLASTIC-RELATED"/>
    <property type="match status" value="1"/>
</dbReference>
<proteinExistence type="predicted"/>
<reference evidence="2 3" key="1">
    <citation type="submission" date="2016-10" db="EMBL/GenBank/DDBJ databases">
        <authorList>
            <person name="de Groot N.N."/>
        </authorList>
    </citation>
    <scope>NUCLEOTIDE SEQUENCE [LARGE SCALE GENOMIC DNA]</scope>
    <source>
        <strain evidence="2 3">CGMCC 4.3491</strain>
    </source>
</reference>
<feature type="domain" description="CobQ/CobB/MinD/ParA nucleotide binding" evidence="1">
    <location>
        <begin position="153"/>
        <end position="365"/>
    </location>
</feature>
<accession>A0A1H3U4T1</accession>
<organism evidence="2 3">
    <name type="scientific">Herbiconiux ginsengi</name>
    <dbReference type="NCBI Taxonomy" id="381665"/>
    <lineage>
        <taxon>Bacteria</taxon>
        <taxon>Bacillati</taxon>
        <taxon>Actinomycetota</taxon>
        <taxon>Actinomycetes</taxon>
        <taxon>Micrococcales</taxon>
        <taxon>Microbacteriaceae</taxon>
        <taxon>Herbiconiux</taxon>
    </lineage>
</organism>
<dbReference type="RefSeq" id="WP_092558419.1">
    <property type="nucleotide sequence ID" value="NZ_FNPZ01000010.1"/>
</dbReference>
<dbReference type="STRING" id="381665.SAMN05216554_0047"/>
<evidence type="ECO:0000259" key="1">
    <source>
        <dbReference type="Pfam" id="PF01656"/>
    </source>
</evidence>
<name>A0A1H3U4T1_9MICO</name>
<dbReference type="GO" id="GO:0005829">
    <property type="term" value="C:cytosol"/>
    <property type="evidence" value="ECO:0007669"/>
    <property type="project" value="TreeGrafter"/>
</dbReference>
<keyword evidence="2" id="KW-0969">Cilium</keyword>
<dbReference type="InterPro" id="IPR027417">
    <property type="entry name" value="P-loop_NTPase"/>
</dbReference>
<sequence>MSSEPVGESRTSHFSGAYQAAGYVEDSAPAAGLRAVGGGVATEIAPASLPAEVVTAVEVNEEPGRAVGAHAAPITDAEFQAELAPEPLDDLAVISTIEKAPTATQGWRGLMSRLGLKMEPGEAEKQQLQAAAQLGQWETVIRQFVGTEAVGVLVANPKGSSGKTPTSIVLGGLLATIRGGSVAVLEVSDDRGTLSFRAEGNPSRGVAELVRDADGIRSAGQLAGYTAPQTSYASIIGSVGNRAPLTHDDVVSAARVIDEFYAIRVMDSGNQPTSSAFAGAIETTDALVVPVLNSADVVLEAVAMLDRLRSESPRGAQLANTAIIVRLVDGRPENPQLVARLDNIIDRAGVGGVFTIPYDPHIAERGQIILSKVSPATRAAFTAAAAAVVHTIQKNTN</sequence>
<dbReference type="PANTHER" id="PTHR43384:SF14">
    <property type="entry name" value="ESX-1 SECRETION-ASSOCIATED PROTEIN ESPI"/>
    <property type="match status" value="1"/>
</dbReference>
<dbReference type="AlphaFoldDB" id="A0A1H3U4T1"/>
<dbReference type="GO" id="GO:0005524">
    <property type="term" value="F:ATP binding"/>
    <property type="evidence" value="ECO:0007669"/>
    <property type="project" value="TreeGrafter"/>
</dbReference>
<evidence type="ECO:0000313" key="2">
    <source>
        <dbReference type="EMBL" id="SDZ56529.1"/>
    </source>
</evidence>
<dbReference type="Pfam" id="PF01656">
    <property type="entry name" value="CbiA"/>
    <property type="match status" value="1"/>
</dbReference>